<sequence length="619" mass="70465">MTFEFKAFICCATNFDFWSWKFTAKIDCQRKTFDLGARPKAMQPSAAAFEHLIIDDNTSTQSNPSKDSIAMIKTKFRKMNIMRSTPEKERPARDAYHFKNKYRIGPEIGRGGFGVVNAGCRISDGLPVAIKFVMRANVTGWASVEEHKVPLEIALLCHCRNVKGVIKMIDWFERSDGWIIVMERPKPTCDLFDYISDHGPLDEKVARSLFRKIVETTIDCARLKVVHRDIKDENIIIDYQDGSVRIIDFGSGAFLDPSKDKFYDFEGTRVYSPPEWITDQSYRGLHAAVWSLGILLYDMVMGDIPFHRDYEICAALLRWRRYISDDCKDLIRKCLTVDIDQRIRLDDILNHRWMQYIVTSDFTKIDWKVKSSRKNAMVEAFDRNTENEFQLKNKEEKIEQGVECVDGVFSSQESLTSAQSPTPALPPSEKVENPLPPSPAPVATPKETVSKPEMPNWSDCDEIPEFAQAYAHLYKRAMLSKDGKLPQKKPAKKQIPKVASVLSASETESDSGFVSKNPSSDHSRTVFLSKPTKMALNPRSPYLRWVKSLAYQLIIGRSFDFPNVYISLSLPAIIVQNSSIASPTCHISTFVKLSIGLHHRNPQNSNSCDNFLIIYVPIL</sequence>
<name>A0AC34Q2J4_9BILA</name>
<protein>
    <submittedName>
        <fullName evidence="2">Protein kinase domain-containing protein</fullName>
    </submittedName>
</protein>
<dbReference type="Proteomes" id="UP000887576">
    <property type="component" value="Unplaced"/>
</dbReference>
<evidence type="ECO:0000313" key="1">
    <source>
        <dbReference type="Proteomes" id="UP000887576"/>
    </source>
</evidence>
<evidence type="ECO:0000313" key="2">
    <source>
        <dbReference type="WBParaSite" id="JU765_v2.g12299.t1"/>
    </source>
</evidence>
<organism evidence="1 2">
    <name type="scientific">Panagrolaimus sp. JU765</name>
    <dbReference type="NCBI Taxonomy" id="591449"/>
    <lineage>
        <taxon>Eukaryota</taxon>
        <taxon>Metazoa</taxon>
        <taxon>Ecdysozoa</taxon>
        <taxon>Nematoda</taxon>
        <taxon>Chromadorea</taxon>
        <taxon>Rhabditida</taxon>
        <taxon>Tylenchina</taxon>
        <taxon>Panagrolaimomorpha</taxon>
        <taxon>Panagrolaimoidea</taxon>
        <taxon>Panagrolaimidae</taxon>
        <taxon>Panagrolaimus</taxon>
    </lineage>
</organism>
<reference evidence="2" key="1">
    <citation type="submission" date="2022-11" db="UniProtKB">
        <authorList>
            <consortium name="WormBaseParasite"/>
        </authorList>
    </citation>
    <scope>IDENTIFICATION</scope>
</reference>
<proteinExistence type="predicted"/>
<accession>A0AC34Q2J4</accession>
<dbReference type="WBParaSite" id="JU765_v2.g12299.t1">
    <property type="protein sequence ID" value="JU765_v2.g12299.t1"/>
    <property type="gene ID" value="JU765_v2.g12299"/>
</dbReference>